<name>J9B2G4_WUCBA</name>
<dbReference type="Pfam" id="PF00013">
    <property type="entry name" value="KH_1"/>
    <property type="match status" value="1"/>
</dbReference>
<dbReference type="InterPro" id="IPR004088">
    <property type="entry name" value="KH_dom_type_1"/>
</dbReference>
<evidence type="ECO:0000259" key="2">
    <source>
        <dbReference type="Pfam" id="PF00013"/>
    </source>
</evidence>
<evidence type="ECO:0000256" key="1">
    <source>
        <dbReference type="PROSITE-ProRule" id="PRU00117"/>
    </source>
</evidence>
<feature type="domain" description="K Homology" evidence="2">
    <location>
        <begin position="33"/>
        <end position="69"/>
    </location>
</feature>
<gene>
    <name evidence="3" type="ORF">WUBG_07982</name>
</gene>
<dbReference type="PROSITE" id="PS50084">
    <property type="entry name" value="KH_TYPE_1"/>
    <property type="match status" value="1"/>
</dbReference>
<evidence type="ECO:0000313" key="3">
    <source>
        <dbReference type="EMBL" id="EJW81110.1"/>
    </source>
</evidence>
<dbReference type="Gene3D" id="3.30.1370.10">
    <property type="entry name" value="K Homology domain, type 1"/>
    <property type="match status" value="1"/>
</dbReference>
<organism evidence="3 4">
    <name type="scientific">Wuchereria bancrofti</name>
    <dbReference type="NCBI Taxonomy" id="6293"/>
    <lineage>
        <taxon>Eukaryota</taxon>
        <taxon>Metazoa</taxon>
        <taxon>Ecdysozoa</taxon>
        <taxon>Nematoda</taxon>
        <taxon>Chromadorea</taxon>
        <taxon>Rhabditida</taxon>
        <taxon>Spirurina</taxon>
        <taxon>Spiruromorpha</taxon>
        <taxon>Filarioidea</taxon>
        <taxon>Onchocercidae</taxon>
        <taxon>Wuchereria</taxon>
    </lineage>
</organism>
<accession>J9B2G4</accession>
<dbReference type="InterPro" id="IPR036612">
    <property type="entry name" value="KH_dom_type_1_sf"/>
</dbReference>
<comment type="caution">
    <text evidence="3">The sequence shown here is derived from an EMBL/GenBank/DDBJ whole genome shotgun (WGS) entry which is preliminary data.</text>
</comment>
<dbReference type="Proteomes" id="UP000004810">
    <property type="component" value="Unassembled WGS sequence"/>
</dbReference>
<reference evidence="4" key="1">
    <citation type="submission" date="2012-08" db="EMBL/GenBank/DDBJ databases">
        <title>The Genome Sequence of Wuchereria bancrofti.</title>
        <authorList>
            <person name="Nutman T.B."/>
            <person name="Fink D.L."/>
            <person name="Russ C."/>
            <person name="Young S."/>
            <person name="Zeng Q."/>
            <person name="Koehrsen M."/>
            <person name="Alvarado L."/>
            <person name="Berlin A."/>
            <person name="Chapman S.B."/>
            <person name="Chen Z."/>
            <person name="Freedman E."/>
            <person name="Gellesch M."/>
            <person name="Goldberg J."/>
            <person name="Griggs A."/>
            <person name="Gujja S."/>
            <person name="Heilman E.R."/>
            <person name="Heiman D."/>
            <person name="Hepburn T."/>
            <person name="Howarth C."/>
            <person name="Jen D."/>
            <person name="Larson L."/>
            <person name="Lewis B."/>
            <person name="Mehta T."/>
            <person name="Park D."/>
            <person name="Pearson M."/>
            <person name="Roberts A."/>
            <person name="Saif S."/>
            <person name="Shea T."/>
            <person name="Shenoy N."/>
            <person name="Sisk P."/>
            <person name="Stolte C."/>
            <person name="Sykes S."/>
            <person name="Walk T."/>
            <person name="White J."/>
            <person name="Yandava C."/>
            <person name="Haas B."/>
            <person name="Henn M.R."/>
            <person name="Nusbaum C."/>
            <person name="Birren B."/>
        </authorList>
    </citation>
    <scope>NUCLEOTIDE SEQUENCE [LARGE SCALE GENOMIC DNA]</scope>
    <source>
        <strain evidence="4">NA</strain>
    </source>
</reference>
<proteinExistence type="predicted"/>
<protein>
    <recommendedName>
        <fullName evidence="2">K Homology domain-containing protein</fullName>
    </recommendedName>
</protein>
<dbReference type="GO" id="GO:0003723">
    <property type="term" value="F:RNA binding"/>
    <property type="evidence" value="ECO:0007669"/>
    <property type="project" value="UniProtKB-UniRule"/>
</dbReference>
<dbReference type="AlphaFoldDB" id="J9B2G4"/>
<dbReference type="SUPFAM" id="SSF54791">
    <property type="entry name" value="Eukaryotic type KH-domain (KH-domain type I)"/>
    <property type="match status" value="1"/>
</dbReference>
<dbReference type="EMBL" id="ADBV01003916">
    <property type="protein sequence ID" value="EJW81110.1"/>
    <property type="molecule type" value="Genomic_DNA"/>
</dbReference>
<evidence type="ECO:0000313" key="4">
    <source>
        <dbReference type="Proteomes" id="UP000004810"/>
    </source>
</evidence>
<keyword evidence="1" id="KW-0694">RNA-binding</keyword>
<sequence>MKRSAGDRFGSGSKRTRMDSYEEALANGKYELRLVVTSRGAGGIIGRGGENIKRLRSEFDANLTVPDSQTPER</sequence>